<evidence type="ECO:0000313" key="2">
    <source>
        <dbReference type="EnsemblPlants" id="KEH32868"/>
    </source>
</evidence>
<reference evidence="2" key="3">
    <citation type="submission" date="2015-04" db="UniProtKB">
        <authorList>
            <consortium name="EnsemblPlants"/>
        </authorList>
    </citation>
    <scope>IDENTIFICATION</scope>
    <source>
        <strain evidence="2">cv. Jemalong A17</strain>
    </source>
</reference>
<accession>A0A072UV10</accession>
<keyword evidence="3" id="KW-1185">Reference proteome</keyword>
<protein>
    <submittedName>
        <fullName evidence="1 2">Uncharacterized protein</fullName>
    </submittedName>
</protein>
<dbReference type="Proteomes" id="UP000002051">
    <property type="component" value="Chromosome 3"/>
</dbReference>
<name>A0A072UV10_MEDTR</name>
<reference evidence="1 3" key="1">
    <citation type="journal article" date="2011" name="Nature">
        <title>The Medicago genome provides insight into the evolution of rhizobial symbioses.</title>
        <authorList>
            <person name="Young N.D."/>
            <person name="Debelle F."/>
            <person name="Oldroyd G.E."/>
            <person name="Geurts R."/>
            <person name="Cannon S.B."/>
            <person name="Udvardi M.K."/>
            <person name="Benedito V.A."/>
            <person name="Mayer K.F."/>
            <person name="Gouzy J."/>
            <person name="Schoof H."/>
            <person name="Van de Peer Y."/>
            <person name="Proost S."/>
            <person name="Cook D.R."/>
            <person name="Meyers B.C."/>
            <person name="Spannagl M."/>
            <person name="Cheung F."/>
            <person name="De Mita S."/>
            <person name="Krishnakumar V."/>
            <person name="Gundlach H."/>
            <person name="Zhou S."/>
            <person name="Mudge J."/>
            <person name="Bharti A.K."/>
            <person name="Murray J.D."/>
            <person name="Naoumkina M.A."/>
            <person name="Rosen B."/>
            <person name="Silverstein K.A."/>
            <person name="Tang H."/>
            <person name="Rombauts S."/>
            <person name="Zhao P.X."/>
            <person name="Zhou P."/>
            <person name="Barbe V."/>
            <person name="Bardou P."/>
            <person name="Bechner M."/>
            <person name="Bellec A."/>
            <person name="Berger A."/>
            <person name="Berges H."/>
            <person name="Bidwell S."/>
            <person name="Bisseling T."/>
            <person name="Choisne N."/>
            <person name="Couloux A."/>
            <person name="Denny R."/>
            <person name="Deshpande S."/>
            <person name="Dai X."/>
            <person name="Doyle J.J."/>
            <person name="Dudez A.M."/>
            <person name="Farmer A.D."/>
            <person name="Fouteau S."/>
            <person name="Franken C."/>
            <person name="Gibelin C."/>
            <person name="Gish J."/>
            <person name="Goldstein S."/>
            <person name="Gonzalez A.J."/>
            <person name="Green P.J."/>
            <person name="Hallab A."/>
            <person name="Hartog M."/>
            <person name="Hua A."/>
            <person name="Humphray S.J."/>
            <person name="Jeong D.H."/>
            <person name="Jing Y."/>
            <person name="Jocker A."/>
            <person name="Kenton S.M."/>
            <person name="Kim D.J."/>
            <person name="Klee K."/>
            <person name="Lai H."/>
            <person name="Lang C."/>
            <person name="Lin S."/>
            <person name="Macmil S.L."/>
            <person name="Magdelenat G."/>
            <person name="Matthews L."/>
            <person name="McCorrison J."/>
            <person name="Monaghan E.L."/>
            <person name="Mun J.H."/>
            <person name="Najar F.Z."/>
            <person name="Nicholson C."/>
            <person name="Noirot C."/>
            <person name="O'Bleness M."/>
            <person name="Paule C.R."/>
            <person name="Poulain J."/>
            <person name="Prion F."/>
            <person name="Qin B."/>
            <person name="Qu C."/>
            <person name="Retzel E.F."/>
            <person name="Riddle C."/>
            <person name="Sallet E."/>
            <person name="Samain S."/>
            <person name="Samson N."/>
            <person name="Sanders I."/>
            <person name="Saurat O."/>
            <person name="Scarpelli C."/>
            <person name="Schiex T."/>
            <person name="Segurens B."/>
            <person name="Severin A.J."/>
            <person name="Sherrier D.J."/>
            <person name="Shi R."/>
            <person name="Sims S."/>
            <person name="Singer S.R."/>
            <person name="Sinharoy S."/>
            <person name="Sterck L."/>
            <person name="Viollet A."/>
            <person name="Wang B.B."/>
            <person name="Wang K."/>
            <person name="Wang M."/>
            <person name="Wang X."/>
            <person name="Warfsmann J."/>
            <person name="Weissenbach J."/>
            <person name="White D.D."/>
            <person name="White J.D."/>
            <person name="Wiley G.B."/>
            <person name="Wincker P."/>
            <person name="Xing Y."/>
            <person name="Yang L."/>
            <person name="Yao Z."/>
            <person name="Ying F."/>
            <person name="Zhai J."/>
            <person name="Zhou L."/>
            <person name="Zuber A."/>
            <person name="Denarie J."/>
            <person name="Dixon R.A."/>
            <person name="May G.D."/>
            <person name="Schwartz D.C."/>
            <person name="Rogers J."/>
            <person name="Quetier F."/>
            <person name="Town C.D."/>
            <person name="Roe B.A."/>
        </authorList>
    </citation>
    <scope>NUCLEOTIDE SEQUENCE [LARGE SCALE GENOMIC DNA]</scope>
    <source>
        <strain evidence="1">A17</strain>
        <strain evidence="2 3">cv. Jemalong A17</strain>
    </source>
</reference>
<evidence type="ECO:0000313" key="3">
    <source>
        <dbReference type="Proteomes" id="UP000002051"/>
    </source>
</evidence>
<dbReference type="HOGENOM" id="CLU_1770803_0_0_1"/>
<gene>
    <name evidence="1" type="ordered locus">MTR_3g009360</name>
</gene>
<reference evidence="1 3" key="2">
    <citation type="journal article" date="2014" name="BMC Genomics">
        <title>An improved genome release (version Mt4.0) for the model legume Medicago truncatula.</title>
        <authorList>
            <person name="Tang H."/>
            <person name="Krishnakumar V."/>
            <person name="Bidwell S."/>
            <person name="Rosen B."/>
            <person name="Chan A."/>
            <person name="Zhou S."/>
            <person name="Gentzbittel L."/>
            <person name="Childs K.L."/>
            <person name="Yandell M."/>
            <person name="Gundlach H."/>
            <person name="Mayer K.F."/>
            <person name="Schwartz D.C."/>
            <person name="Town C.D."/>
        </authorList>
    </citation>
    <scope>GENOME REANNOTATION</scope>
    <source>
        <strain evidence="1">A17</strain>
        <strain evidence="2 3">cv. Jemalong A17</strain>
    </source>
</reference>
<proteinExistence type="predicted"/>
<sequence length="147" mass="16389">MEETSENLWWPIPSCTNADLDACREQKYPKGEKGQETPFPLEAKLPFERPTLDGEFKSIQLDDNLARKVKIGANLPPTVENDLIGCLLANANLFTNVCGLHGLFACSPEELLGTDPSVTCHKLNVNTEAKLVSQKRLHNLQKRHKPP</sequence>
<dbReference type="EMBL" id="CM001219">
    <property type="protein sequence ID" value="KEH32868.1"/>
    <property type="molecule type" value="Genomic_DNA"/>
</dbReference>
<dbReference type="EnsemblPlants" id="KEH32868">
    <property type="protein sequence ID" value="KEH32868"/>
    <property type="gene ID" value="MTR_3g009360"/>
</dbReference>
<dbReference type="AlphaFoldDB" id="A0A072UV10"/>
<evidence type="ECO:0000313" key="1">
    <source>
        <dbReference type="EMBL" id="KEH32868.1"/>
    </source>
</evidence>
<organism evidence="1 3">
    <name type="scientific">Medicago truncatula</name>
    <name type="common">Barrel medic</name>
    <name type="synonym">Medicago tribuloides</name>
    <dbReference type="NCBI Taxonomy" id="3880"/>
    <lineage>
        <taxon>Eukaryota</taxon>
        <taxon>Viridiplantae</taxon>
        <taxon>Streptophyta</taxon>
        <taxon>Embryophyta</taxon>
        <taxon>Tracheophyta</taxon>
        <taxon>Spermatophyta</taxon>
        <taxon>Magnoliopsida</taxon>
        <taxon>eudicotyledons</taxon>
        <taxon>Gunneridae</taxon>
        <taxon>Pentapetalae</taxon>
        <taxon>rosids</taxon>
        <taxon>fabids</taxon>
        <taxon>Fabales</taxon>
        <taxon>Fabaceae</taxon>
        <taxon>Papilionoideae</taxon>
        <taxon>50 kb inversion clade</taxon>
        <taxon>NPAAA clade</taxon>
        <taxon>Hologalegina</taxon>
        <taxon>IRL clade</taxon>
        <taxon>Trifolieae</taxon>
        <taxon>Medicago</taxon>
    </lineage>
</organism>